<organism evidence="2 3">
    <name type="scientific">Catenovulum adriaticum</name>
    <dbReference type="NCBI Taxonomy" id="2984846"/>
    <lineage>
        <taxon>Bacteria</taxon>
        <taxon>Pseudomonadati</taxon>
        <taxon>Pseudomonadota</taxon>
        <taxon>Gammaproteobacteria</taxon>
        <taxon>Alteromonadales</taxon>
        <taxon>Alteromonadaceae</taxon>
        <taxon>Catenovulum</taxon>
    </lineage>
</organism>
<keyword evidence="1" id="KW-0732">Signal</keyword>
<feature type="signal peptide" evidence="1">
    <location>
        <begin position="1"/>
        <end position="19"/>
    </location>
</feature>
<keyword evidence="2" id="KW-0645">Protease</keyword>
<dbReference type="Pfam" id="PF13365">
    <property type="entry name" value="Trypsin_2"/>
    <property type="match status" value="1"/>
</dbReference>
<dbReference type="SUPFAM" id="SSF50494">
    <property type="entry name" value="Trypsin-like serine proteases"/>
    <property type="match status" value="1"/>
</dbReference>
<dbReference type="Gene3D" id="2.40.10.10">
    <property type="entry name" value="Trypsin-like serine proteases"/>
    <property type="match status" value="2"/>
</dbReference>
<reference evidence="2" key="1">
    <citation type="submission" date="2022-10" db="EMBL/GenBank/DDBJ databases">
        <title>Catenovulum adriacola sp. nov. isolated in the Harbour of Susak.</title>
        <authorList>
            <person name="Schoch T."/>
            <person name="Reich S.J."/>
            <person name="Stoeferle S."/>
            <person name="Flaiz M."/>
            <person name="Kazda M."/>
            <person name="Riedel C.U."/>
            <person name="Duerre P."/>
        </authorList>
    </citation>
    <scope>NUCLEOTIDE SEQUENCE</scope>
    <source>
        <strain evidence="2">TS8</strain>
    </source>
</reference>
<dbReference type="EMBL" id="CP109965">
    <property type="protein sequence ID" value="WAJ70678.1"/>
    <property type="molecule type" value="Genomic_DNA"/>
</dbReference>
<dbReference type="RefSeq" id="WP_268075027.1">
    <property type="nucleotide sequence ID" value="NZ_CP109965.1"/>
</dbReference>
<accession>A0ABY7AM96</accession>
<evidence type="ECO:0000313" key="2">
    <source>
        <dbReference type="EMBL" id="WAJ70678.1"/>
    </source>
</evidence>
<sequence>MIKLAFVVFFYLVSFSALANLVDTIKSVKSAVVGIGTYKPLGSPRAQLKGTGFFIRDHLIVTNYHLISDDLNIQENEKRVIFVGEGNRPKLIDFSVLTYDAAHDLALLKISTSNNLNITPLKLARGSQPAGTEIAFTGFPIGAVLGLYPVTHRGIISAVTPVVTPAANANQLSISALKRLKKPFLTYQLDATAYPGNSGSPVYDQKTGKVLAVINKVFIKSSKESALTDPSGITYAIPAEHLQNLLKKHSQL</sequence>
<gene>
    <name evidence="2" type="ORF">OLW01_02360</name>
</gene>
<dbReference type="PANTHER" id="PTHR43019:SF23">
    <property type="entry name" value="PROTEASE DO-LIKE 5, CHLOROPLASTIC"/>
    <property type="match status" value="1"/>
</dbReference>
<feature type="chain" id="PRO_5045583496" evidence="1">
    <location>
        <begin position="20"/>
        <end position="252"/>
    </location>
</feature>
<dbReference type="Proteomes" id="UP001163726">
    <property type="component" value="Chromosome"/>
</dbReference>
<dbReference type="GO" id="GO:0008233">
    <property type="term" value="F:peptidase activity"/>
    <property type="evidence" value="ECO:0007669"/>
    <property type="project" value="UniProtKB-KW"/>
</dbReference>
<name>A0ABY7AM96_9ALTE</name>
<protein>
    <submittedName>
        <fullName evidence="2">Serine protease</fullName>
    </submittedName>
</protein>
<keyword evidence="3" id="KW-1185">Reference proteome</keyword>
<evidence type="ECO:0000256" key="1">
    <source>
        <dbReference type="SAM" id="SignalP"/>
    </source>
</evidence>
<dbReference type="GO" id="GO:0006508">
    <property type="term" value="P:proteolysis"/>
    <property type="evidence" value="ECO:0007669"/>
    <property type="project" value="UniProtKB-KW"/>
</dbReference>
<proteinExistence type="predicted"/>
<keyword evidence="2" id="KW-0378">Hydrolase</keyword>
<dbReference type="InterPro" id="IPR009003">
    <property type="entry name" value="Peptidase_S1_PA"/>
</dbReference>
<dbReference type="PANTHER" id="PTHR43019">
    <property type="entry name" value="SERINE ENDOPROTEASE DEGS"/>
    <property type="match status" value="1"/>
</dbReference>
<dbReference type="InterPro" id="IPR043504">
    <property type="entry name" value="Peptidase_S1_PA_chymotrypsin"/>
</dbReference>
<evidence type="ECO:0000313" key="3">
    <source>
        <dbReference type="Proteomes" id="UP001163726"/>
    </source>
</evidence>